<proteinExistence type="inferred from homology"/>
<organism evidence="2">
    <name type="scientific">uncultured bacterium BAC-AB1442/1414/561</name>
    <dbReference type="NCBI Taxonomy" id="1562172"/>
    <lineage>
        <taxon>Bacteria</taxon>
        <taxon>environmental samples</taxon>
    </lineage>
</organism>
<dbReference type="GO" id="GO:0020037">
    <property type="term" value="F:heme binding"/>
    <property type="evidence" value="ECO:0007669"/>
    <property type="project" value="InterPro"/>
</dbReference>
<dbReference type="PANTHER" id="PTHR46696:SF1">
    <property type="entry name" value="CYTOCHROME P450 YJIB-RELATED"/>
    <property type="match status" value="1"/>
</dbReference>
<dbReference type="PANTHER" id="PTHR46696">
    <property type="entry name" value="P450, PUTATIVE (EUROFUNG)-RELATED"/>
    <property type="match status" value="1"/>
</dbReference>
<sequence length="411" mass="45290">MTASAVGSLGEDYRPNELSADPYPFYARARREEPVFYGPAIDAYVATTFQDVRTVLADPETYSLAAVLRPLEQLAPEARAEIDGSVPVLPADHGDPGDEARRRAAEATRIAFARSDVDVQAEHLRSVVYTLIDRFLMDGPGDVMSRLARALPVYGKAKTLGIEPEDVPAVVEGSYSLTYLMSGANSLGIDQQVQAARRVAAYQRLLDRYAQSRHAEPRDDLVTAIVAAVTPQDGSFPVAARRTVIESLTGLIGAGQNTTTAMIGTALWQLLSHPRQLELLRQRPELTPGAVEELTRFDMPLQGLFRQTTRPVRLGDKDIPSGARIMVLFASANRDEKVFDRPDELDITRKPKRHMSYGHGPRSCVGSYLARQLLQYTIGGLVTRIPGLELAGPPEFVPGMHRIIHRLDVRW</sequence>
<dbReference type="PRINTS" id="PR00359">
    <property type="entry name" value="BP450"/>
</dbReference>
<dbReference type="GO" id="GO:0004497">
    <property type="term" value="F:monooxygenase activity"/>
    <property type="evidence" value="ECO:0007669"/>
    <property type="project" value="InterPro"/>
</dbReference>
<evidence type="ECO:0000313" key="2">
    <source>
        <dbReference type="EMBL" id="AIW62992.1"/>
    </source>
</evidence>
<accession>A0A0C4S490</accession>
<reference evidence="2" key="1">
    <citation type="submission" date="2014-02" db="EMBL/GenBank/DDBJ databases">
        <title>Arenimycins C and D, pentangular polyphenols produced by an eDNA-derived gene cluster.</title>
        <authorList>
            <person name="Kang H.-S."/>
            <person name="Brady S.F."/>
        </authorList>
    </citation>
    <scope>NUCLEOTIDE SEQUENCE</scope>
</reference>
<dbReference type="SUPFAM" id="SSF48264">
    <property type="entry name" value="Cytochrome P450"/>
    <property type="match status" value="1"/>
</dbReference>
<comment type="similarity">
    <text evidence="1">Belongs to the cytochrome P450 family.</text>
</comment>
<gene>
    <name evidence="2" type="primary">arn13</name>
</gene>
<evidence type="ECO:0000256" key="1">
    <source>
        <dbReference type="ARBA" id="ARBA00010617"/>
    </source>
</evidence>
<dbReference type="GO" id="GO:0005506">
    <property type="term" value="F:iron ion binding"/>
    <property type="evidence" value="ECO:0007669"/>
    <property type="project" value="InterPro"/>
</dbReference>
<dbReference type="InterPro" id="IPR002397">
    <property type="entry name" value="Cyt_P450_B"/>
</dbReference>
<dbReference type="InterPro" id="IPR001128">
    <property type="entry name" value="Cyt_P450"/>
</dbReference>
<name>A0A0C4S490_9BACT</name>
<protein>
    <submittedName>
        <fullName evidence="2">Cytochrome P450</fullName>
    </submittedName>
</protein>
<dbReference type="InterPro" id="IPR036396">
    <property type="entry name" value="Cyt_P450_sf"/>
</dbReference>
<dbReference type="Gene3D" id="1.10.630.10">
    <property type="entry name" value="Cytochrome P450"/>
    <property type="match status" value="1"/>
</dbReference>
<dbReference type="Pfam" id="PF00067">
    <property type="entry name" value="p450"/>
    <property type="match status" value="1"/>
</dbReference>
<dbReference type="GO" id="GO:0016705">
    <property type="term" value="F:oxidoreductase activity, acting on paired donors, with incorporation or reduction of molecular oxygen"/>
    <property type="evidence" value="ECO:0007669"/>
    <property type="project" value="InterPro"/>
</dbReference>
<dbReference type="EMBL" id="KJ440489">
    <property type="protein sequence ID" value="AIW62992.1"/>
    <property type="molecule type" value="Genomic_DNA"/>
</dbReference>
<dbReference type="AlphaFoldDB" id="A0A0C4S490"/>